<dbReference type="AlphaFoldDB" id="A0A238K6Y1"/>
<name>A0A238K6Y1_9RHOB</name>
<evidence type="ECO:0000313" key="2">
    <source>
        <dbReference type="Proteomes" id="UP000203464"/>
    </source>
</evidence>
<organism evidence="1 2">
    <name type="scientific">Octadecabacter ascidiaceicola</name>
    <dbReference type="NCBI Taxonomy" id="1655543"/>
    <lineage>
        <taxon>Bacteria</taxon>
        <taxon>Pseudomonadati</taxon>
        <taxon>Pseudomonadota</taxon>
        <taxon>Alphaproteobacteria</taxon>
        <taxon>Rhodobacterales</taxon>
        <taxon>Roseobacteraceae</taxon>
        <taxon>Octadecabacter</taxon>
    </lineage>
</organism>
<keyword evidence="2" id="KW-1185">Reference proteome</keyword>
<proteinExistence type="predicted"/>
<evidence type="ECO:0000313" key="1">
    <source>
        <dbReference type="EMBL" id="SMX37862.1"/>
    </source>
</evidence>
<gene>
    <name evidence="1" type="ORF">OCA8868_01592</name>
</gene>
<reference evidence="2" key="1">
    <citation type="submission" date="2017-05" db="EMBL/GenBank/DDBJ databases">
        <authorList>
            <person name="Rodrigo-Torres L."/>
            <person name="Arahal R. D."/>
            <person name="Lucena T."/>
        </authorList>
    </citation>
    <scope>NUCLEOTIDE SEQUENCE [LARGE SCALE GENOMIC DNA]</scope>
    <source>
        <strain evidence="2">CECT 8868</strain>
    </source>
</reference>
<evidence type="ECO:0008006" key="3">
    <source>
        <dbReference type="Google" id="ProtNLM"/>
    </source>
</evidence>
<protein>
    <recommendedName>
        <fullName evidence="3">SmpA / OmlA family protein</fullName>
    </recommendedName>
</protein>
<dbReference type="EMBL" id="FXYD01000002">
    <property type="protein sequence ID" value="SMX37862.1"/>
    <property type="molecule type" value="Genomic_DNA"/>
</dbReference>
<accession>A0A238K6Y1</accession>
<dbReference type="Proteomes" id="UP000203464">
    <property type="component" value="Unassembled WGS sequence"/>
</dbReference>
<sequence length="106" mass="11924">MLTPVQTIVATLSVLVLSGCQVLVANGSLRSGIRDLTYQMPYEDVVALLGPPTHGGNPTFERFQSSCLSWLYSEIYGPRYLHIVFEEQKLSSARDNFKEPCTERVW</sequence>